<feature type="compositionally biased region" description="Polar residues" evidence="1">
    <location>
        <begin position="366"/>
        <end position="380"/>
    </location>
</feature>
<feature type="region of interest" description="Disordered" evidence="1">
    <location>
        <begin position="12"/>
        <end position="33"/>
    </location>
</feature>
<name>A0A5C3QPM4_9AGAR</name>
<keyword evidence="3" id="KW-1185">Reference proteome</keyword>
<dbReference type="Proteomes" id="UP000305067">
    <property type="component" value="Unassembled WGS sequence"/>
</dbReference>
<organism evidence="2 3">
    <name type="scientific">Pterulicium gracile</name>
    <dbReference type="NCBI Taxonomy" id="1884261"/>
    <lineage>
        <taxon>Eukaryota</taxon>
        <taxon>Fungi</taxon>
        <taxon>Dikarya</taxon>
        <taxon>Basidiomycota</taxon>
        <taxon>Agaricomycotina</taxon>
        <taxon>Agaricomycetes</taxon>
        <taxon>Agaricomycetidae</taxon>
        <taxon>Agaricales</taxon>
        <taxon>Pleurotineae</taxon>
        <taxon>Pterulaceae</taxon>
        <taxon>Pterulicium</taxon>
    </lineage>
</organism>
<feature type="region of interest" description="Disordered" evidence="1">
    <location>
        <begin position="146"/>
        <end position="540"/>
    </location>
</feature>
<feature type="compositionally biased region" description="Polar residues" evidence="1">
    <location>
        <begin position="483"/>
        <end position="509"/>
    </location>
</feature>
<feature type="compositionally biased region" description="Low complexity" evidence="1">
    <location>
        <begin position="393"/>
        <end position="407"/>
    </location>
</feature>
<sequence>MLRTVSFHQFGPDDLAVPQAAPEDVGNVNEIPPPSAAFQTPAYFISPLPAFTHNALPPIRLPDDEVEVAPRPRNLPEQYRSIPVPIATAAASSMDEYSRSPGSYQANWGSASSSPLAEPAVDLHPLTTPPQHDTLHAVFAPAFSPAPPAVSRPGGLSLTAPRIGDTGPSLYHSQSLRHSRPRAPIPRFSDGSPEGTSNPHFMAPSHLDSLATSRQVDNPEQLRHSARTSSIRPSSSDEHLDNNCPPISRLHELLHDPMQRDHFISPPPNGSSPPSGSNSSTNPASLHSDSSRLRGDFREQLSRNGTPYPTATAAKSQPAPPSVSPTLVVSRASDAAAAQERTRREREKEREQRRQSEATHTHCYTADSNPLRNSVGTPNPSAAIPVQDRRTHASQSHSGSYTSTSAQFGSTMARTPPKEHPHHRSSTSGRDKANRDRERSSTNTYHYQPQSARIVAPVIQATSSTSSSSSGGSSGAQRGWAATVTTASQAPPSSSFVHASAATGSSGTTRDAHTQSSHHSRSRQHHPSHAHLQYSATVVA</sequence>
<feature type="compositionally biased region" description="Basic and acidic residues" evidence="1">
    <location>
        <begin position="340"/>
        <end position="360"/>
    </location>
</feature>
<evidence type="ECO:0000256" key="1">
    <source>
        <dbReference type="SAM" id="MobiDB-lite"/>
    </source>
</evidence>
<feature type="compositionally biased region" description="Basic residues" evidence="1">
    <location>
        <begin position="516"/>
        <end position="529"/>
    </location>
</feature>
<gene>
    <name evidence="2" type="ORF">BDV98DRAFT_111420</name>
</gene>
<dbReference type="AlphaFoldDB" id="A0A5C3QPM4"/>
<accession>A0A5C3QPM4</accession>
<evidence type="ECO:0000313" key="2">
    <source>
        <dbReference type="EMBL" id="TFL00294.1"/>
    </source>
</evidence>
<feature type="compositionally biased region" description="Polar residues" evidence="1">
    <location>
        <begin position="302"/>
        <end position="315"/>
    </location>
</feature>
<evidence type="ECO:0000313" key="3">
    <source>
        <dbReference type="Proteomes" id="UP000305067"/>
    </source>
</evidence>
<protein>
    <submittedName>
        <fullName evidence="2">Uncharacterized protein</fullName>
    </submittedName>
</protein>
<dbReference type="EMBL" id="ML178829">
    <property type="protein sequence ID" value="TFL00294.1"/>
    <property type="molecule type" value="Genomic_DNA"/>
</dbReference>
<feature type="compositionally biased region" description="Basic and acidic residues" evidence="1">
    <location>
        <begin position="289"/>
        <end position="301"/>
    </location>
</feature>
<feature type="compositionally biased region" description="Polar residues" evidence="1">
    <location>
        <begin position="441"/>
        <end position="451"/>
    </location>
</feature>
<proteinExistence type="predicted"/>
<feature type="compositionally biased region" description="Basic and acidic residues" evidence="1">
    <location>
        <begin position="249"/>
        <end position="263"/>
    </location>
</feature>
<reference evidence="2 3" key="1">
    <citation type="journal article" date="2019" name="Nat. Ecol. Evol.">
        <title>Megaphylogeny resolves global patterns of mushroom evolution.</title>
        <authorList>
            <person name="Varga T."/>
            <person name="Krizsan K."/>
            <person name="Foldi C."/>
            <person name="Dima B."/>
            <person name="Sanchez-Garcia M."/>
            <person name="Sanchez-Ramirez S."/>
            <person name="Szollosi G.J."/>
            <person name="Szarkandi J.G."/>
            <person name="Papp V."/>
            <person name="Albert L."/>
            <person name="Andreopoulos W."/>
            <person name="Angelini C."/>
            <person name="Antonin V."/>
            <person name="Barry K.W."/>
            <person name="Bougher N.L."/>
            <person name="Buchanan P."/>
            <person name="Buyck B."/>
            <person name="Bense V."/>
            <person name="Catcheside P."/>
            <person name="Chovatia M."/>
            <person name="Cooper J."/>
            <person name="Damon W."/>
            <person name="Desjardin D."/>
            <person name="Finy P."/>
            <person name="Geml J."/>
            <person name="Haridas S."/>
            <person name="Hughes K."/>
            <person name="Justo A."/>
            <person name="Karasinski D."/>
            <person name="Kautmanova I."/>
            <person name="Kiss B."/>
            <person name="Kocsube S."/>
            <person name="Kotiranta H."/>
            <person name="LaButti K.M."/>
            <person name="Lechner B.E."/>
            <person name="Liimatainen K."/>
            <person name="Lipzen A."/>
            <person name="Lukacs Z."/>
            <person name="Mihaltcheva S."/>
            <person name="Morgado L.N."/>
            <person name="Niskanen T."/>
            <person name="Noordeloos M.E."/>
            <person name="Ohm R.A."/>
            <person name="Ortiz-Santana B."/>
            <person name="Ovrebo C."/>
            <person name="Racz N."/>
            <person name="Riley R."/>
            <person name="Savchenko A."/>
            <person name="Shiryaev A."/>
            <person name="Soop K."/>
            <person name="Spirin V."/>
            <person name="Szebenyi C."/>
            <person name="Tomsovsky M."/>
            <person name="Tulloss R.E."/>
            <person name="Uehling J."/>
            <person name="Grigoriev I.V."/>
            <person name="Vagvolgyi C."/>
            <person name="Papp T."/>
            <person name="Martin F.M."/>
            <person name="Miettinen O."/>
            <person name="Hibbett D.S."/>
            <person name="Nagy L.G."/>
        </authorList>
    </citation>
    <scope>NUCLEOTIDE SEQUENCE [LARGE SCALE GENOMIC DNA]</scope>
    <source>
        <strain evidence="2 3">CBS 309.79</strain>
    </source>
</reference>
<feature type="compositionally biased region" description="Basic and acidic residues" evidence="1">
    <location>
        <begin position="429"/>
        <end position="440"/>
    </location>
</feature>
<feature type="compositionally biased region" description="Low complexity" evidence="1">
    <location>
        <begin position="462"/>
        <end position="471"/>
    </location>
</feature>